<gene>
    <name evidence="3" type="ORF">CUNI_LOCUS19006</name>
</gene>
<dbReference type="PANTHER" id="PTHR14787:SF1">
    <property type="entry name" value="ATPASE PAAT"/>
    <property type="match status" value="1"/>
</dbReference>
<dbReference type="OrthoDB" id="5981473at2759"/>
<reference evidence="3" key="1">
    <citation type="submission" date="2021-04" db="EMBL/GenBank/DDBJ databases">
        <authorList>
            <consortium name="Molecular Ecology Group"/>
        </authorList>
    </citation>
    <scope>NUCLEOTIDE SEQUENCE</scope>
</reference>
<dbReference type="EMBL" id="CAJHNH020006223">
    <property type="protein sequence ID" value="CAG5133448.1"/>
    <property type="molecule type" value="Genomic_DNA"/>
</dbReference>
<proteinExistence type="predicted"/>
<dbReference type="Proteomes" id="UP000678393">
    <property type="component" value="Unassembled WGS sequence"/>
</dbReference>
<dbReference type="PANTHER" id="PTHR14787">
    <property type="entry name" value="C10ORF188 FAMILY MEMBER"/>
    <property type="match status" value="1"/>
</dbReference>
<feature type="coiled-coil region" evidence="1">
    <location>
        <begin position="320"/>
        <end position="347"/>
    </location>
</feature>
<dbReference type="AlphaFoldDB" id="A0A8S3ZZ27"/>
<feature type="compositionally biased region" description="Polar residues" evidence="2">
    <location>
        <begin position="286"/>
        <end position="300"/>
    </location>
</feature>
<evidence type="ECO:0000256" key="1">
    <source>
        <dbReference type="SAM" id="Coils"/>
    </source>
</evidence>
<keyword evidence="1" id="KW-0175">Coiled coil</keyword>
<evidence type="ECO:0000313" key="4">
    <source>
        <dbReference type="Proteomes" id="UP000678393"/>
    </source>
</evidence>
<comment type="caution">
    <text evidence="3">The sequence shown here is derived from an EMBL/GenBank/DDBJ whole genome shotgun (WGS) entry which is preliminary data.</text>
</comment>
<protein>
    <submittedName>
        <fullName evidence="3">Uncharacterized protein</fullName>
    </submittedName>
</protein>
<organism evidence="3 4">
    <name type="scientific">Candidula unifasciata</name>
    <dbReference type="NCBI Taxonomy" id="100452"/>
    <lineage>
        <taxon>Eukaryota</taxon>
        <taxon>Metazoa</taxon>
        <taxon>Spiralia</taxon>
        <taxon>Lophotrochozoa</taxon>
        <taxon>Mollusca</taxon>
        <taxon>Gastropoda</taxon>
        <taxon>Heterobranchia</taxon>
        <taxon>Euthyneura</taxon>
        <taxon>Panpulmonata</taxon>
        <taxon>Eupulmonata</taxon>
        <taxon>Stylommatophora</taxon>
        <taxon>Helicina</taxon>
        <taxon>Helicoidea</taxon>
        <taxon>Geomitridae</taxon>
        <taxon>Candidula</taxon>
    </lineage>
</organism>
<feature type="region of interest" description="Disordered" evidence="2">
    <location>
        <begin position="283"/>
        <end position="304"/>
    </location>
</feature>
<dbReference type="Pfam" id="PF14958">
    <property type="entry name" value="PAAT-like"/>
    <property type="match status" value="1"/>
</dbReference>
<name>A0A8S3ZZ27_9EUPU</name>
<accession>A0A8S3ZZ27</accession>
<dbReference type="InterPro" id="IPR028043">
    <property type="entry name" value="PAAT-like"/>
</dbReference>
<sequence length="384" mass="43116">MALALCEASFTWKTSRSPSSIISVRAFDADTEENLENYNFQKDNFVCLVQDKGDVQNDRCILRLSCRDHNFTLINGITIISESRTLEVSNDTDGYISTIRGQKINGDSANSDSYLYVCKSNFEESYADLHVKFLSLGERTSFNVHLVEISTVQQTENNLVHTGDSLNITKLKKDVDAMGGAVSDRAKDFLATLMQFKQNKMKNFEELMVCQQQDKEQPHFPLGQGYTAIMSSMLQTGALKSLFGAPNPESRSSDNRSPDMYSMLQAVCSSVTSMRAAESSRELDSFSVSASPDSGLNSTTHDTEEDKLNLPAEEIMVFVEQKINHAKAELQAEIVELKREITSQISTVTAEMNDKFEKIMCFLREIHGKKEESPPKNKTYQDYL</sequence>
<evidence type="ECO:0000313" key="3">
    <source>
        <dbReference type="EMBL" id="CAG5133448.1"/>
    </source>
</evidence>
<keyword evidence="4" id="KW-1185">Reference proteome</keyword>
<evidence type="ECO:0000256" key="2">
    <source>
        <dbReference type="SAM" id="MobiDB-lite"/>
    </source>
</evidence>